<dbReference type="Gene3D" id="1.10.418.30">
    <property type="entry name" value="Ncd80 complex, Ncd80 subunit"/>
    <property type="match status" value="1"/>
</dbReference>
<evidence type="ECO:0000256" key="7">
    <source>
        <dbReference type="ARBA" id="ARBA00023328"/>
    </source>
</evidence>
<evidence type="ECO:0000256" key="2">
    <source>
        <dbReference type="ARBA" id="ARBA00022454"/>
    </source>
</evidence>
<comment type="caution">
    <text evidence="11">The sequence shown here is derived from an EMBL/GenBank/DDBJ whole genome shotgun (WGS) entry which is preliminary data.</text>
</comment>
<keyword evidence="8" id="KW-0995">Kinetochore</keyword>
<keyword evidence="3 8" id="KW-0132">Cell division</keyword>
<dbReference type="Proteomes" id="UP000265618">
    <property type="component" value="Unassembled WGS sequence"/>
</dbReference>
<dbReference type="GO" id="GO:0005634">
    <property type="term" value="C:nucleus"/>
    <property type="evidence" value="ECO:0007669"/>
    <property type="project" value="UniProtKB-SubCell"/>
</dbReference>
<keyword evidence="8" id="KW-0539">Nucleus</keyword>
<feature type="domain" description="Kinetochore protein Ndc80 CH" evidence="10">
    <location>
        <begin position="12"/>
        <end position="70"/>
    </location>
</feature>
<dbReference type="AlphaFoldDB" id="A0A9K3D7X3"/>
<sequence length="132" mass="14348">GTSRGASMGPGRKETRHLRSDAFVQSCLKAVQSYLTSRNFDGFDVSMKTLKSCSSAHLILILECVMNDLPFKLEPTKKSKGSEAKTPAEKVISAFLGILTQLEYPKGSIPTPNNIKSPYSQIDSTSSPPTPR</sequence>
<name>A0A9K3D7X3_9EUKA</name>
<comment type="function">
    <text evidence="8">Acts as a component of the essential kinetochore-associated NDC80 complex, which is required for chromosome segregation and spindle checkpoint activity.</text>
</comment>
<dbReference type="GO" id="GO:0051301">
    <property type="term" value="P:cell division"/>
    <property type="evidence" value="ECO:0007669"/>
    <property type="project" value="UniProtKB-UniRule"/>
</dbReference>
<proteinExistence type="inferred from homology"/>
<dbReference type="GO" id="GO:0051315">
    <property type="term" value="P:attachment of mitotic spindle microtubules to kinetochore"/>
    <property type="evidence" value="ECO:0007669"/>
    <property type="project" value="UniProtKB-UniRule"/>
</dbReference>
<evidence type="ECO:0000313" key="11">
    <source>
        <dbReference type="EMBL" id="GIQ89275.1"/>
    </source>
</evidence>
<evidence type="ECO:0000256" key="1">
    <source>
        <dbReference type="ARBA" id="ARBA00007050"/>
    </source>
</evidence>
<dbReference type="GO" id="GO:0031262">
    <property type="term" value="C:Ndc80 complex"/>
    <property type="evidence" value="ECO:0007669"/>
    <property type="project" value="UniProtKB-UniRule"/>
</dbReference>
<keyword evidence="2 8" id="KW-0158">Chromosome</keyword>
<dbReference type="InterPro" id="IPR038273">
    <property type="entry name" value="Ndc80_sf"/>
</dbReference>
<accession>A0A9K3D7X3</accession>
<dbReference type="Pfam" id="PF03801">
    <property type="entry name" value="Ndc80_HEC"/>
    <property type="match status" value="1"/>
</dbReference>
<reference evidence="11 12" key="1">
    <citation type="journal article" date="2018" name="PLoS ONE">
        <title>The draft genome of Kipferlia bialata reveals reductive genome evolution in fornicate parasites.</title>
        <authorList>
            <person name="Tanifuji G."/>
            <person name="Takabayashi S."/>
            <person name="Kume K."/>
            <person name="Takagi M."/>
            <person name="Nakayama T."/>
            <person name="Kamikawa R."/>
            <person name="Inagaki Y."/>
            <person name="Hashimoto T."/>
        </authorList>
    </citation>
    <scope>NUCLEOTIDE SEQUENCE [LARGE SCALE GENOMIC DNA]</scope>
    <source>
        <strain evidence="11">NY0173</strain>
    </source>
</reference>
<comment type="subcellular location">
    <subcellularLocation>
        <location evidence="8">Chromosome</location>
        <location evidence="8">Centromere</location>
        <location evidence="8">Kinetochore</location>
    </subcellularLocation>
    <subcellularLocation>
        <location evidence="8">Nucleus</location>
    </subcellularLocation>
</comment>
<feature type="non-terminal residue" evidence="11">
    <location>
        <position position="1"/>
    </location>
</feature>
<keyword evidence="12" id="KW-1185">Reference proteome</keyword>
<evidence type="ECO:0000313" key="12">
    <source>
        <dbReference type="Proteomes" id="UP000265618"/>
    </source>
</evidence>
<organism evidence="11 12">
    <name type="scientific">Kipferlia bialata</name>
    <dbReference type="NCBI Taxonomy" id="797122"/>
    <lineage>
        <taxon>Eukaryota</taxon>
        <taxon>Metamonada</taxon>
        <taxon>Carpediemonas-like organisms</taxon>
        <taxon>Kipferlia</taxon>
    </lineage>
</organism>
<gene>
    <name evidence="11" type="ORF">KIPB_011705</name>
</gene>
<comment type="subunit">
    <text evidence="8">Component of the NDC80 complex.</text>
</comment>
<dbReference type="InterPro" id="IPR055260">
    <property type="entry name" value="Ndc80_CH"/>
</dbReference>
<keyword evidence="6 8" id="KW-0131">Cell cycle</keyword>
<feature type="compositionally biased region" description="Polar residues" evidence="9">
    <location>
        <begin position="110"/>
        <end position="132"/>
    </location>
</feature>
<evidence type="ECO:0000256" key="9">
    <source>
        <dbReference type="SAM" id="MobiDB-lite"/>
    </source>
</evidence>
<keyword evidence="4 8" id="KW-0498">Mitosis</keyword>
<keyword evidence="5" id="KW-0175">Coiled coil</keyword>
<dbReference type="EMBL" id="BDIP01004874">
    <property type="protein sequence ID" value="GIQ89275.1"/>
    <property type="molecule type" value="Genomic_DNA"/>
</dbReference>
<evidence type="ECO:0000256" key="8">
    <source>
        <dbReference type="RuleBase" id="RU368072"/>
    </source>
</evidence>
<evidence type="ECO:0000256" key="6">
    <source>
        <dbReference type="ARBA" id="ARBA00023306"/>
    </source>
</evidence>
<evidence type="ECO:0000256" key="4">
    <source>
        <dbReference type="ARBA" id="ARBA00022776"/>
    </source>
</evidence>
<evidence type="ECO:0000259" key="10">
    <source>
        <dbReference type="Pfam" id="PF03801"/>
    </source>
</evidence>
<evidence type="ECO:0000256" key="3">
    <source>
        <dbReference type="ARBA" id="ARBA00022618"/>
    </source>
</evidence>
<protein>
    <recommendedName>
        <fullName evidence="8">Kinetochore protein NDC80</fullName>
    </recommendedName>
</protein>
<evidence type="ECO:0000256" key="5">
    <source>
        <dbReference type="ARBA" id="ARBA00023054"/>
    </source>
</evidence>
<feature type="region of interest" description="Disordered" evidence="9">
    <location>
        <begin position="108"/>
        <end position="132"/>
    </location>
</feature>
<keyword evidence="7 8" id="KW-0137">Centromere</keyword>
<comment type="similarity">
    <text evidence="1 8">Belongs to the NDC80/HEC1 family.</text>
</comment>